<dbReference type="InterPro" id="IPR013766">
    <property type="entry name" value="Thioredoxin_domain"/>
</dbReference>
<proteinExistence type="predicted"/>
<feature type="chain" id="PRO_5009286412" evidence="2">
    <location>
        <begin position="24"/>
        <end position="312"/>
    </location>
</feature>
<gene>
    <name evidence="4" type="ORF">SAMN05421877_102352</name>
</gene>
<sequence length="312" mass="35279">MVSNKWCLLALVISLGFWTSCQQEQKKQEATTTPTAQGGNYAAPKPPANITGEEAKINYVFTHFWDNFNFQDTAKILNTGYGEQAIVDYIGHFPLVKADTLREGIEQVFDAAKIEPSVFNFFKFQFENYLAHPNSPMRSDQYYETVLNYLIGSEKVSADEKTKYQTLLPILQKNKPGKTATDFAYTTTAGTTGTLKTLEAPFTMLFFYEPGCSSCEEAIAEMKSNLGLNSVIENGGLKILAIYPDGNEEIWKDYQNQIPNNWINAIDKDQVIVTKNLYMIKATPTIYLLDKDKKVILKDSYLPQVYGYFQSL</sequence>
<organism evidence="4 5">
    <name type="scientific">Sphingobacterium lactis</name>
    <dbReference type="NCBI Taxonomy" id="797291"/>
    <lineage>
        <taxon>Bacteria</taxon>
        <taxon>Pseudomonadati</taxon>
        <taxon>Bacteroidota</taxon>
        <taxon>Sphingobacteriia</taxon>
        <taxon>Sphingobacteriales</taxon>
        <taxon>Sphingobacteriaceae</taxon>
        <taxon>Sphingobacterium</taxon>
    </lineage>
</organism>
<reference evidence="5" key="1">
    <citation type="submission" date="2016-10" db="EMBL/GenBank/DDBJ databases">
        <authorList>
            <person name="Varghese N."/>
            <person name="Submissions S."/>
        </authorList>
    </citation>
    <scope>NUCLEOTIDE SEQUENCE [LARGE SCALE GENOMIC DNA]</scope>
    <source>
        <strain evidence="5">DSM 22361</strain>
    </source>
</reference>
<feature type="domain" description="Thioredoxin" evidence="3">
    <location>
        <begin position="174"/>
        <end position="312"/>
    </location>
</feature>
<evidence type="ECO:0000259" key="3">
    <source>
        <dbReference type="PROSITE" id="PS51352"/>
    </source>
</evidence>
<feature type="signal peptide" evidence="2">
    <location>
        <begin position="1"/>
        <end position="23"/>
    </location>
</feature>
<dbReference type="InterPro" id="IPR036249">
    <property type="entry name" value="Thioredoxin-like_sf"/>
</dbReference>
<dbReference type="PROSITE" id="PS51257">
    <property type="entry name" value="PROKAR_LIPOPROTEIN"/>
    <property type="match status" value="1"/>
</dbReference>
<evidence type="ECO:0000256" key="1">
    <source>
        <dbReference type="SAM" id="MobiDB-lite"/>
    </source>
</evidence>
<dbReference type="RefSeq" id="WP_103905359.1">
    <property type="nucleotide sequence ID" value="NZ_CP049246.1"/>
</dbReference>
<dbReference type="Pfam" id="PF00578">
    <property type="entry name" value="AhpC-TSA"/>
    <property type="match status" value="1"/>
</dbReference>
<evidence type="ECO:0000313" key="4">
    <source>
        <dbReference type="EMBL" id="SEF76424.1"/>
    </source>
</evidence>
<dbReference type="PROSITE" id="PS51352">
    <property type="entry name" value="THIOREDOXIN_2"/>
    <property type="match status" value="1"/>
</dbReference>
<accession>A0A1H5UN28</accession>
<dbReference type="InterPro" id="IPR033395">
    <property type="entry name" value="DUF5106"/>
</dbReference>
<protein>
    <submittedName>
        <fullName evidence="4">Thioredoxin-like</fullName>
    </submittedName>
</protein>
<dbReference type="Proteomes" id="UP000236731">
    <property type="component" value="Unassembled WGS sequence"/>
</dbReference>
<dbReference type="InterPro" id="IPR000866">
    <property type="entry name" value="AhpC/TSA"/>
</dbReference>
<keyword evidence="2" id="KW-0732">Signal</keyword>
<evidence type="ECO:0000313" key="5">
    <source>
        <dbReference type="Proteomes" id="UP000236731"/>
    </source>
</evidence>
<dbReference type="OrthoDB" id="9805634at2"/>
<dbReference type="Gene3D" id="3.40.30.10">
    <property type="entry name" value="Glutaredoxin"/>
    <property type="match status" value="1"/>
</dbReference>
<evidence type="ECO:0000256" key="2">
    <source>
        <dbReference type="SAM" id="SignalP"/>
    </source>
</evidence>
<dbReference type="EMBL" id="FNUT01000002">
    <property type="protein sequence ID" value="SEF76424.1"/>
    <property type="molecule type" value="Genomic_DNA"/>
</dbReference>
<keyword evidence="5" id="KW-1185">Reference proteome</keyword>
<feature type="region of interest" description="Disordered" evidence="1">
    <location>
        <begin position="28"/>
        <end position="47"/>
    </location>
</feature>
<dbReference type="Pfam" id="PF17127">
    <property type="entry name" value="DUF5106"/>
    <property type="match status" value="1"/>
</dbReference>
<dbReference type="AlphaFoldDB" id="A0A1H5UN28"/>
<name>A0A1H5UN28_9SPHI</name>
<dbReference type="SUPFAM" id="SSF52833">
    <property type="entry name" value="Thioredoxin-like"/>
    <property type="match status" value="1"/>
</dbReference>